<dbReference type="Proteomes" id="UP000656804">
    <property type="component" value="Unassembled WGS sequence"/>
</dbReference>
<feature type="transmembrane region" description="Helical" evidence="2">
    <location>
        <begin position="136"/>
        <end position="153"/>
    </location>
</feature>
<organism evidence="3 4">
    <name type="scientific">Nocardioides acrostichi</name>
    <dbReference type="NCBI Taxonomy" id="2784339"/>
    <lineage>
        <taxon>Bacteria</taxon>
        <taxon>Bacillati</taxon>
        <taxon>Actinomycetota</taxon>
        <taxon>Actinomycetes</taxon>
        <taxon>Propionibacteriales</taxon>
        <taxon>Nocardioidaceae</taxon>
        <taxon>Nocardioides</taxon>
    </lineage>
</organism>
<accession>A0A930UZT6</accession>
<reference evidence="3" key="1">
    <citation type="submission" date="2020-11" db="EMBL/GenBank/DDBJ databases">
        <title>Nocardioides sp. CBS4Y-1, whole genome shotgun sequence.</title>
        <authorList>
            <person name="Tuo L."/>
        </authorList>
    </citation>
    <scope>NUCLEOTIDE SEQUENCE</scope>
    <source>
        <strain evidence="3">CBS4Y-1</strain>
    </source>
</reference>
<evidence type="ECO:0000256" key="1">
    <source>
        <dbReference type="SAM" id="MobiDB-lite"/>
    </source>
</evidence>
<proteinExistence type="predicted"/>
<comment type="caution">
    <text evidence="3">The sequence shown here is derived from an EMBL/GenBank/DDBJ whole genome shotgun (WGS) entry which is preliminary data.</text>
</comment>
<name>A0A930UZT6_9ACTN</name>
<keyword evidence="2" id="KW-0472">Membrane</keyword>
<dbReference type="EMBL" id="JADIVZ010000002">
    <property type="protein sequence ID" value="MBF4161414.1"/>
    <property type="molecule type" value="Genomic_DNA"/>
</dbReference>
<sequence>MRDRASGALLWLRALLTGSLMVLLGVVGHMSAGGEPPPPWALVALCVAAVVLTAPSLTRRVSTLRCMALLVAGQTVTHLSLEVLAASGRRGSAPSGRLHLHEGALPHVHGAVVDAGTGAPSLGTELIGHLTMHGSMALAHLVAALGVGLWLAVGERTLWTLLALAARRVLHLLRPTAASATTGPSARPPVPGSLLRPCAPRWRTAPRRRRGPPLLLG</sequence>
<keyword evidence="4" id="KW-1185">Reference proteome</keyword>
<feature type="transmembrane region" description="Helical" evidence="2">
    <location>
        <begin position="38"/>
        <end position="57"/>
    </location>
</feature>
<evidence type="ECO:0000313" key="3">
    <source>
        <dbReference type="EMBL" id="MBF4161414.1"/>
    </source>
</evidence>
<keyword evidence="2" id="KW-1133">Transmembrane helix</keyword>
<gene>
    <name evidence="3" type="ORF">ISG29_06890</name>
</gene>
<feature type="transmembrane region" description="Helical" evidence="2">
    <location>
        <begin position="12"/>
        <end position="32"/>
    </location>
</feature>
<keyword evidence="2" id="KW-0812">Transmembrane</keyword>
<feature type="region of interest" description="Disordered" evidence="1">
    <location>
        <begin position="179"/>
        <end position="217"/>
    </location>
</feature>
<dbReference type="AlphaFoldDB" id="A0A930UZT6"/>
<evidence type="ECO:0000256" key="2">
    <source>
        <dbReference type="SAM" id="Phobius"/>
    </source>
</evidence>
<dbReference type="RefSeq" id="WP_194502627.1">
    <property type="nucleotide sequence ID" value="NZ_JADIVZ010000002.1"/>
</dbReference>
<evidence type="ECO:0000313" key="4">
    <source>
        <dbReference type="Proteomes" id="UP000656804"/>
    </source>
</evidence>
<protein>
    <submittedName>
        <fullName evidence="3">Uncharacterized protein</fullName>
    </submittedName>
</protein>